<evidence type="ECO:0000313" key="2">
    <source>
        <dbReference type="Proteomes" id="UP000659904"/>
    </source>
</evidence>
<keyword evidence="2" id="KW-1185">Reference proteome</keyword>
<comment type="caution">
    <text evidence="1">The sequence shown here is derived from an EMBL/GenBank/DDBJ whole genome shotgun (WGS) entry which is preliminary data.</text>
</comment>
<accession>A0A8J3KA64</accession>
<evidence type="ECO:0000313" key="1">
    <source>
        <dbReference type="EMBL" id="GIF95812.1"/>
    </source>
</evidence>
<reference evidence="1 2" key="1">
    <citation type="submission" date="2021-01" db="EMBL/GenBank/DDBJ databases">
        <title>Whole genome shotgun sequence of Catellatospora citrea NBRC 14495.</title>
        <authorList>
            <person name="Komaki H."/>
            <person name="Tamura T."/>
        </authorList>
    </citation>
    <scope>NUCLEOTIDE SEQUENCE [LARGE SCALE GENOMIC DNA]</scope>
    <source>
        <strain evidence="1 2">NBRC 14495</strain>
    </source>
</reference>
<protein>
    <submittedName>
        <fullName evidence="1">Uncharacterized protein</fullName>
    </submittedName>
</protein>
<organism evidence="1 2">
    <name type="scientific">Catellatospora citrea</name>
    <dbReference type="NCBI Taxonomy" id="53366"/>
    <lineage>
        <taxon>Bacteria</taxon>
        <taxon>Bacillati</taxon>
        <taxon>Actinomycetota</taxon>
        <taxon>Actinomycetes</taxon>
        <taxon>Micromonosporales</taxon>
        <taxon>Micromonosporaceae</taxon>
        <taxon>Catellatospora</taxon>
    </lineage>
</organism>
<proteinExistence type="predicted"/>
<sequence length="140" mass="15061">MSDLTRTDGWIPPQPPACACVEHVEDVLDVVIASRYPDPPSTTVRDLIATGDFSVVPMSEQWSGGHDGGPLHWNLWAGDEARSLYADDAELSLDASLTSRPGIERVEWIDREILLIGAPGMCAGGVLAAAARALEDPRVR</sequence>
<name>A0A8J3KA64_9ACTN</name>
<dbReference type="EMBL" id="BONH01000002">
    <property type="protein sequence ID" value="GIF95812.1"/>
    <property type="molecule type" value="Genomic_DNA"/>
</dbReference>
<dbReference type="AlphaFoldDB" id="A0A8J3KA64"/>
<gene>
    <name evidence="1" type="ORF">Cci01nite_09060</name>
</gene>
<dbReference type="Proteomes" id="UP000659904">
    <property type="component" value="Unassembled WGS sequence"/>
</dbReference>
<dbReference type="RefSeq" id="WP_120321074.1">
    <property type="nucleotide sequence ID" value="NZ_BONH01000002.1"/>
</dbReference>